<dbReference type="AlphaFoldDB" id="D7DVC3"/>
<evidence type="ECO:0000313" key="2">
    <source>
        <dbReference type="Proteomes" id="UP000001511"/>
    </source>
</evidence>
<protein>
    <submittedName>
        <fullName evidence="1">Uncharacterized protein</fullName>
    </submittedName>
</protein>
<dbReference type="NCBIfam" id="NF038167">
    <property type="entry name" value="cyan_ocin_like"/>
    <property type="match status" value="1"/>
</dbReference>
<gene>
    <name evidence="1" type="ordered locus">Aazo_0078</name>
</gene>
<sequence length="99" mass="10329">MSCQIIILKLFVELSEGEQELMSGGAEPQINNNNFAQRTGNTNSTNKTGILGNVSQINSQLADVNSGGQTILSSDALGVSPMGGVNNFAPSQPFSSKIV</sequence>
<dbReference type="STRING" id="551115.Aazo_0078"/>
<dbReference type="KEGG" id="naz:Aazo_0078"/>
<dbReference type="InterPro" id="IPR049891">
    <property type="entry name" value="CTB"/>
</dbReference>
<dbReference type="RefSeq" id="WP_013189751.1">
    <property type="nucleotide sequence ID" value="NC_014248.1"/>
</dbReference>
<dbReference type="EMBL" id="CP002059">
    <property type="protein sequence ID" value="ADI62731.1"/>
    <property type="molecule type" value="Genomic_DNA"/>
</dbReference>
<dbReference type="Proteomes" id="UP000001511">
    <property type="component" value="Chromosome"/>
</dbReference>
<keyword evidence="2" id="KW-1185">Reference proteome</keyword>
<reference evidence="1 2" key="1">
    <citation type="journal article" date="2010" name="PLoS ONE">
        <title>Genome erosion in a nitrogen-fixing vertically transmitted endosymbiotic multicellular cyanobacterium.</title>
        <authorList>
            <person name="Ran L."/>
            <person name="Larsson J."/>
            <person name="Vigil-Stenman T."/>
            <person name="Nylander J.A."/>
            <person name="Ininbergs K."/>
            <person name="Zheng W.W."/>
            <person name="Lapidus A."/>
            <person name="Lowry S."/>
            <person name="Haselkorn R."/>
            <person name="Bergman B."/>
        </authorList>
    </citation>
    <scope>NUCLEOTIDE SEQUENCE [LARGE SCALE GENOMIC DNA]</scope>
    <source>
        <strain evidence="1 2">0708</strain>
    </source>
</reference>
<organism evidence="1 2">
    <name type="scientific">Nostoc azollae (strain 0708)</name>
    <name type="common">Anabaena azollae (strain 0708)</name>
    <dbReference type="NCBI Taxonomy" id="551115"/>
    <lineage>
        <taxon>Bacteria</taxon>
        <taxon>Bacillati</taxon>
        <taxon>Cyanobacteriota</taxon>
        <taxon>Cyanophyceae</taxon>
        <taxon>Nostocales</taxon>
        <taxon>Nostocaceae</taxon>
        <taxon>Trichormus</taxon>
    </lineage>
</organism>
<accession>D7DVC3</accession>
<proteinExistence type="predicted"/>
<dbReference type="HOGENOM" id="CLU_2317441_0_0_3"/>
<evidence type="ECO:0000313" key="1">
    <source>
        <dbReference type="EMBL" id="ADI62731.1"/>
    </source>
</evidence>
<name>D7DVC3_NOSA0</name>